<evidence type="ECO:0000256" key="5">
    <source>
        <dbReference type="ARBA" id="ARBA00022989"/>
    </source>
</evidence>
<dbReference type="AlphaFoldDB" id="A0AAE4CU73"/>
<dbReference type="GO" id="GO:0005886">
    <property type="term" value="C:plasma membrane"/>
    <property type="evidence" value="ECO:0007669"/>
    <property type="project" value="UniProtKB-SubCell"/>
</dbReference>
<dbReference type="PANTHER" id="PTHR30353:SF0">
    <property type="entry name" value="TRANSMEMBRANE PROTEIN"/>
    <property type="match status" value="1"/>
</dbReference>
<evidence type="ECO:0000256" key="3">
    <source>
        <dbReference type="ARBA" id="ARBA00022475"/>
    </source>
</evidence>
<organism evidence="9 10">
    <name type="scientific">Catenuloplanes niger</name>
    <dbReference type="NCBI Taxonomy" id="587534"/>
    <lineage>
        <taxon>Bacteria</taxon>
        <taxon>Bacillati</taxon>
        <taxon>Actinomycetota</taxon>
        <taxon>Actinomycetes</taxon>
        <taxon>Micromonosporales</taxon>
        <taxon>Micromonosporaceae</taxon>
        <taxon>Catenuloplanes</taxon>
    </lineage>
</organism>
<dbReference type="PANTHER" id="PTHR30353">
    <property type="entry name" value="INNER MEMBRANE PROTEIN DEDA-RELATED"/>
    <property type="match status" value="1"/>
</dbReference>
<comment type="similarity">
    <text evidence="2 7">Belongs to the DedA family.</text>
</comment>
<proteinExistence type="inferred from homology"/>
<evidence type="ECO:0000256" key="1">
    <source>
        <dbReference type="ARBA" id="ARBA00004651"/>
    </source>
</evidence>
<accession>A0AAE4CU73</accession>
<feature type="transmembrane region" description="Helical" evidence="7">
    <location>
        <begin position="144"/>
        <end position="164"/>
    </location>
</feature>
<gene>
    <name evidence="9" type="ORF">J2S44_001714</name>
</gene>
<sequence length="215" mass="22390">MEGLVERLSDLPPTLIYLVAAGLVLLETASLVGLTVPAEATLLLVGFLAFQDRLHLGVALVVMITAAAAGDSLAFRSGRRYGPRLRAGALGRRVGAARWARADALMTRHGARAMLPVRWVAFVRTLAPRLAGSSGLPYRRFLPWNLAGVVSWVGVSVVAGYLAGESYRRMSAVLGGATGAVLAVAGIGVGALLVVRALRRRVPSPARTGESGSAG</sequence>
<name>A0AAE4CU73_9ACTN</name>
<keyword evidence="5 7" id="KW-1133">Transmembrane helix</keyword>
<feature type="transmembrane region" description="Helical" evidence="7">
    <location>
        <begin position="54"/>
        <end position="75"/>
    </location>
</feature>
<dbReference type="EMBL" id="JAVDYC010000001">
    <property type="protein sequence ID" value="MDR7321464.1"/>
    <property type="molecule type" value="Genomic_DNA"/>
</dbReference>
<comment type="subcellular location">
    <subcellularLocation>
        <location evidence="1 7">Cell membrane</location>
        <topology evidence="1 7">Multi-pass membrane protein</topology>
    </subcellularLocation>
</comment>
<dbReference type="Proteomes" id="UP001183629">
    <property type="component" value="Unassembled WGS sequence"/>
</dbReference>
<keyword evidence="4 7" id="KW-0812">Transmembrane</keyword>
<evidence type="ECO:0000313" key="10">
    <source>
        <dbReference type="Proteomes" id="UP001183629"/>
    </source>
</evidence>
<comment type="caution">
    <text evidence="9">The sequence shown here is derived from an EMBL/GenBank/DDBJ whole genome shotgun (WGS) entry which is preliminary data.</text>
</comment>
<feature type="transmembrane region" description="Helical" evidence="7">
    <location>
        <begin position="15"/>
        <end position="34"/>
    </location>
</feature>
<evidence type="ECO:0000256" key="7">
    <source>
        <dbReference type="RuleBase" id="RU367016"/>
    </source>
</evidence>
<dbReference type="InterPro" id="IPR032816">
    <property type="entry name" value="VTT_dom"/>
</dbReference>
<feature type="domain" description="VTT" evidence="8">
    <location>
        <begin position="36"/>
        <end position="161"/>
    </location>
</feature>
<evidence type="ECO:0000313" key="9">
    <source>
        <dbReference type="EMBL" id="MDR7321464.1"/>
    </source>
</evidence>
<keyword evidence="10" id="KW-1185">Reference proteome</keyword>
<dbReference type="Pfam" id="PF09335">
    <property type="entry name" value="VTT_dom"/>
    <property type="match status" value="1"/>
</dbReference>
<feature type="transmembrane region" description="Helical" evidence="7">
    <location>
        <begin position="170"/>
        <end position="195"/>
    </location>
</feature>
<evidence type="ECO:0000256" key="2">
    <source>
        <dbReference type="ARBA" id="ARBA00010792"/>
    </source>
</evidence>
<evidence type="ECO:0000259" key="8">
    <source>
        <dbReference type="Pfam" id="PF09335"/>
    </source>
</evidence>
<evidence type="ECO:0000256" key="4">
    <source>
        <dbReference type="ARBA" id="ARBA00022692"/>
    </source>
</evidence>
<reference evidence="9 10" key="1">
    <citation type="submission" date="2023-07" db="EMBL/GenBank/DDBJ databases">
        <title>Sequencing the genomes of 1000 actinobacteria strains.</title>
        <authorList>
            <person name="Klenk H.-P."/>
        </authorList>
    </citation>
    <scope>NUCLEOTIDE SEQUENCE [LARGE SCALE GENOMIC DNA]</scope>
    <source>
        <strain evidence="9 10">DSM 44711</strain>
    </source>
</reference>
<dbReference type="RefSeq" id="WP_374727816.1">
    <property type="nucleotide sequence ID" value="NZ_JAVDYC010000001.1"/>
</dbReference>
<keyword evidence="6 7" id="KW-0472">Membrane</keyword>
<evidence type="ECO:0000256" key="6">
    <source>
        <dbReference type="ARBA" id="ARBA00023136"/>
    </source>
</evidence>
<protein>
    <submittedName>
        <fullName evidence="9">Membrane protein DedA with SNARE-associated domain</fullName>
    </submittedName>
</protein>
<keyword evidence="3 7" id="KW-1003">Cell membrane</keyword>
<dbReference type="InterPro" id="IPR032818">
    <property type="entry name" value="DedA-like"/>
</dbReference>